<dbReference type="EMBL" id="FMCR01000005">
    <property type="protein sequence ID" value="SCF27451.1"/>
    <property type="molecule type" value="Genomic_DNA"/>
</dbReference>
<proteinExistence type="predicted"/>
<gene>
    <name evidence="1" type="ORF">GA0070561_4876</name>
</gene>
<evidence type="ECO:0000313" key="1">
    <source>
        <dbReference type="EMBL" id="SCF27451.1"/>
    </source>
</evidence>
<name>A0A1C4Z4B7_9ACTN</name>
<dbReference type="AlphaFoldDB" id="A0A1C4Z4B7"/>
<protein>
    <submittedName>
        <fullName evidence="1">Uncharacterized protein</fullName>
    </submittedName>
</protein>
<evidence type="ECO:0000313" key="2">
    <source>
        <dbReference type="Proteomes" id="UP000198864"/>
    </source>
</evidence>
<accession>A0A1C4Z4B7</accession>
<dbReference type="STRING" id="285676.GA0070561_4876"/>
<sequence>MWDSDEAKREQGWIKNRYSYCQSHMVYIGAIECGLFPPSCRLSGDYLSQNMLRGEGKQGGHINDPSKLRWAGFTLDVGVLWARGVFSAPTAKMKATMECDGGYRDPVFDVDDDNACFPGPDDGTEKTIPGWRANNYASVPGSLTAL</sequence>
<organism evidence="1 2">
    <name type="scientific">Micromonospora saelicesensis</name>
    <dbReference type="NCBI Taxonomy" id="285676"/>
    <lineage>
        <taxon>Bacteria</taxon>
        <taxon>Bacillati</taxon>
        <taxon>Actinomycetota</taxon>
        <taxon>Actinomycetes</taxon>
        <taxon>Micromonosporales</taxon>
        <taxon>Micromonosporaceae</taxon>
        <taxon>Micromonospora</taxon>
    </lineage>
</organism>
<dbReference type="RefSeq" id="WP_091404305.1">
    <property type="nucleotide sequence ID" value="NZ_FMCR01000005.1"/>
</dbReference>
<dbReference type="Proteomes" id="UP000198864">
    <property type="component" value="Unassembled WGS sequence"/>
</dbReference>
<reference evidence="1 2" key="1">
    <citation type="submission" date="2016-06" db="EMBL/GenBank/DDBJ databases">
        <authorList>
            <person name="Kjaerup R.B."/>
            <person name="Dalgaard T.S."/>
            <person name="Juul-Madsen H.R."/>
        </authorList>
    </citation>
    <scope>NUCLEOTIDE SEQUENCE [LARGE SCALE GENOMIC DNA]</scope>
    <source>
        <strain evidence="1 2">DSM 44871</strain>
    </source>
</reference>